<feature type="transmembrane region" description="Helical" evidence="1">
    <location>
        <begin position="256"/>
        <end position="279"/>
    </location>
</feature>
<feature type="transmembrane region" description="Helical" evidence="1">
    <location>
        <begin position="199"/>
        <end position="219"/>
    </location>
</feature>
<feature type="transmembrane region" description="Helical" evidence="1">
    <location>
        <begin position="163"/>
        <end position="187"/>
    </location>
</feature>
<evidence type="ECO:0000256" key="1">
    <source>
        <dbReference type="SAM" id="Phobius"/>
    </source>
</evidence>
<feature type="transmembrane region" description="Helical" evidence="1">
    <location>
        <begin position="336"/>
        <end position="354"/>
    </location>
</feature>
<feature type="transmembrane region" description="Helical" evidence="1">
    <location>
        <begin position="110"/>
        <end position="132"/>
    </location>
</feature>
<dbReference type="EMBL" id="CAMPGE010000720">
    <property type="protein sequence ID" value="CAI2359475.1"/>
    <property type="molecule type" value="Genomic_DNA"/>
</dbReference>
<keyword evidence="1" id="KW-1133">Transmembrane helix</keyword>
<dbReference type="Proteomes" id="UP001295684">
    <property type="component" value="Unassembled WGS sequence"/>
</dbReference>
<sequence length="691" mass="80355">MSNSHLLKEGINQTLSGRTSSLWQSAGNILIYEINTQGTYIQTLHGWIYINIHDWNPEQGNDYFRECVETQFEKLRMKKITFDIENRNLEEYYEGEMAYQTRTRKLKSSFLCIISLLVIVECIIVSLQYLGIASLQSDRWHPVAQTPIDYIRYLNLSVQNMSFLIVLAIIVAINIPILSVILCLIFFKCIKIGDTSRKSPILLIILMFPFLMTFGVFSIPVTRLLMSTYHCSKNENTGVRYLKKYDTIECESPEQIALFCVALLTIILQVTACVVFVSFTHKEGVFDEYGNEIKMKKDPDQIEIHESEWDFPENESKFSSLNYFLTRRRFKEGIKYLPALLYLQKVILIGSTIFFPCNEWWPSLICCASILFVAMYCVYYQPYSDARYNHLCIALLFHNLFAFFRSFLINLGDGNITMKRVASFGLFLNPLFLILGFLTSYFRSIQLGYDESEHYDLLVTKTDAQNKRNEKFANIIISKIKELKMKGVKIQTIRIKETVKEYVLAHGIFWVDNEVGLKNLSILLTHLSELEEEKPIYFSKMSIKNSNIDVKNPILIREETIKIFCQCFYGGLFRCLSHLEINGFIMYEANLFLIIGILENNPTLEVLNISNNELLSFEECVDDEDLLFKFNLRRSKNQHPYRIPKETRQAIGALLSENKVLRRLIDGDEEDMTEGYQNTRDSRLLITLHSV</sequence>
<evidence type="ECO:0000313" key="3">
    <source>
        <dbReference type="Proteomes" id="UP001295684"/>
    </source>
</evidence>
<evidence type="ECO:0000313" key="2">
    <source>
        <dbReference type="EMBL" id="CAI2359475.1"/>
    </source>
</evidence>
<keyword evidence="1" id="KW-0812">Transmembrane</keyword>
<reference evidence="2" key="1">
    <citation type="submission" date="2023-07" db="EMBL/GenBank/DDBJ databases">
        <authorList>
            <consortium name="AG Swart"/>
            <person name="Singh M."/>
            <person name="Singh A."/>
            <person name="Seah K."/>
            <person name="Emmerich C."/>
        </authorList>
    </citation>
    <scope>NUCLEOTIDE SEQUENCE</scope>
    <source>
        <strain evidence="2">DP1</strain>
    </source>
</reference>
<dbReference type="AlphaFoldDB" id="A0AAD1X6Q3"/>
<comment type="caution">
    <text evidence="2">The sequence shown here is derived from an EMBL/GenBank/DDBJ whole genome shotgun (WGS) entry which is preliminary data.</text>
</comment>
<proteinExistence type="predicted"/>
<organism evidence="2 3">
    <name type="scientific">Euplotes crassus</name>
    <dbReference type="NCBI Taxonomy" id="5936"/>
    <lineage>
        <taxon>Eukaryota</taxon>
        <taxon>Sar</taxon>
        <taxon>Alveolata</taxon>
        <taxon>Ciliophora</taxon>
        <taxon>Intramacronucleata</taxon>
        <taxon>Spirotrichea</taxon>
        <taxon>Hypotrichia</taxon>
        <taxon>Euplotida</taxon>
        <taxon>Euplotidae</taxon>
        <taxon>Moneuplotes</taxon>
    </lineage>
</organism>
<accession>A0AAD1X6Q3</accession>
<feature type="transmembrane region" description="Helical" evidence="1">
    <location>
        <begin position="391"/>
        <end position="409"/>
    </location>
</feature>
<name>A0AAD1X6Q3_EUPCR</name>
<keyword evidence="3" id="KW-1185">Reference proteome</keyword>
<gene>
    <name evidence="2" type="ORF">ECRASSUSDP1_LOCUS766</name>
</gene>
<protein>
    <submittedName>
        <fullName evidence="2">Uncharacterized protein</fullName>
    </submittedName>
</protein>
<feature type="transmembrane region" description="Helical" evidence="1">
    <location>
        <begin position="421"/>
        <end position="442"/>
    </location>
</feature>
<keyword evidence="1" id="KW-0472">Membrane</keyword>
<feature type="transmembrane region" description="Helical" evidence="1">
    <location>
        <begin position="360"/>
        <end position="379"/>
    </location>
</feature>